<keyword evidence="6" id="KW-1185">Reference proteome</keyword>
<comment type="caution">
    <text evidence="5">The sequence shown here is derived from an EMBL/GenBank/DDBJ whole genome shotgun (WGS) entry which is preliminary data.</text>
</comment>
<name>A0A8H8RDA8_9HELO</name>
<protein>
    <recommendedName>
        <fullName evidence="4">MYND-type domain-containing protein</fullName>
    </recommendedName>
</protein>
<dbReference type="AlphaFoldDB" id="A0A8H8RDA8"/>
<dbReference type="Pfam" id="PF01753">
    <property type="entry name" value="zf-MYND"/>
    <property type="match status" value="1"/>
</dbReference>
<dbReference type="SUPFAM" id="SSF144232">
    <property type="entry name" value="HIT/MYND zinc finger-like"/>
    <property type="match status" value="1"/>
</dbReference>
<dbReference type="InterPro" id="IPR002893">
    <property type="entry name" value="Znf_MYND"/>
</dbReference>
<dbReference type="Gene3D" id="6.10.140.2220">
    <property type="match status" value="1"/>
</dbReference>
<dbReference type="Proteomes" id="UP000462212">
    <property type="component" value="Unassembled WGS sequence"/>
</dbReference>
<dbReference type="EMBL" id="QGMJ01001044">
    <property type="protein sequence ID" value="TVY32413.1"/>
    <property type="molecule type" value="Genomic_DNA"/>
</dbReference>
<keyword evidence="1" id="KW-0479">Metal-binding</keyword>
<reference evidence="5 6" key="1">
    <citation type="submission" date="2018-05" db="EMBL/GenBank/DDBJ databases">
        <title>Genome sequencing and assembly of the regulated plant pathogen Lachnellula willkommii and related sister species for the development of diagnostic species identification markers.</title>
        <authorList>
            <person name="Giroux E."/>
            <person name="Bilodeau G."/>
        </authorList>
    </citation>
    <scope>NUCLEOTIDE SEQUENCE [LARGE SCALE GENOMIC DNA]</scope>
    <source>
        <strain evidence="5 6">CBS 197.66</strain>
    </source>
</reference>
<proteinExistence type="predicted"/>
<sequence length="126" mass="14707">MSGVCVDPERVKTWDACCTALGVETETRMKACAKRVWARWQNRDSEGWCEHCGKGGKELKRCRGCRMAKIWWCCREHQLAGWSLHKHTSWSALPLSLGSNYFMNRFYNQKSKQNSRLLFHHDAKNV</sequence>
<organism evidence="5 6">
    <name type="scientific">Lachnellula subtilissima</name>
    <dbReference type="NCBI Taxonomy" id="602034"/>
    <lineage>
        <taxon>Eukaryota</taxon>
        <taxon>Fungi</taxon>
        <taxon>Dikarya</taxon>
        <taxon>Ascomycota</taxon>
        <taxon>Pezizomycotina</taxon>
        <taxon>Leotiomycetes</taxon>
        <taxon>Helotiales</taxon>
        <taxon>Lachnaceae</taxon>
        <taxon>Lachnellula</taxon>
    </lineage>
</organism>
<evidence type="ECO:0000259" key="4">
    <source>
        <dbReference type="Pfam" id="PF01753"/>
    </source>
</evidence>
<dbReference type="OrthoDB" id="432970at2759"/>
<gene>
    <name evidence="5" type="ORF">LSUB1_G008067</name>
</gene>
<evidence type="ECO:0000313" key="6">
    <source>
        <dbReference type="Proteomes" id="UP000462212"/>
    </source>
</evidence>
<evidence type="ECO:0000256" key="3">
    <source>
        <dbReference type="ARBA" id="ARBA00022833"/>
    </source>
</evidence>
<dbReference type="GO" id="GO:0008270">
    <property type="term" value="F:zinc ion binding"/>
    <property type="evidence" value="ECO:0007669"/>
    <property type="project" value="UniProtKB-KW"/>
</dbReference>
<evidence type="ECO:0000313" key="5">
    <source>
        <dbReference type="EMBL" id="TVY32413.1"/>
    </source>
</evidence>
<accession>A0A8H8RDA8</accession>
<feature type="domain" description="MYND-type" evidence="4">
    <location>
        <begin position="49"/>
        <end position="87"/>
    </location>
</feature>
<evidence type="ECO:0000256" key="2">
    <source>
        <dbReference type="ARBA" id="ARBA00022771"/>
    </source>
</evidence>
<evidence type="ECO:0000256" key="1">
    <source>
        <dbReference type="ARBA" id="ARBA00022723"/>
    </source>
</evidence>
<keyword evidence="3" id="KW-0862">Zinc</keyword>
<keyword evidence="2" id="KW-0863">Zinc-finger</keyword>